<dbReference type="SUPFAM" id="SSF56317">
    <property type="entry name" value="Carbon-nitrogen hydrolase"/>
    <property type="match status" value="1"/>
</dbReference>
<gene>
    <name evidence="3" type="ORF">WMO65_23450</name>
</gene>
<dbReference type="GO" id="GO:0016787">
    <property type="term" value="F:hydrolase activity"/>
    <property type="evidence" value="ECO:0007669"/>
    <property type="project" value="UniProtKB-KW"/>
</dbReference>
<dbReference type="PROSITE" id="PS50263">
    <property type="entry name" value="CN_HYDROLASE"/>
    <property type="match status" value="1"/>
</dbReference>
<dbReference type="Gene3D" id="3.60.110.10">
    <property type="entry name" value="Carbon-nitrogen hydrolase"/>
    <property type="match status" value="1"/>
</dbReference>
<dbReference type="EMBL" id="JBBMFP010000030">
    <property type="protein sequence ID" value="MEQ2433955.1"/>
    <property type="molecule type" value="Genomic_DNA"/>
</dbReference>
<protein>
    <submittedName>
        <fullName evidence="3">Carbon-nitrogen hydrolase family protein</fullName>
    </submittedName>
</protein>
<evidence type="ECO:0000313" key="3">
    <source>
        <dbReference type="EMBL" id="MEQ2433955.1"/>
    </source>
</evidence>
<dbReference type="CDD" id="cd07197">
    <property type="entry name" value="nitrilase"/>
    <property type="match status" value="1"/>
</dbReference>
<dbReference type="Proteomes" id="UP001457898">
    <property type="component" value="Unassembled WGS sequence"/>
</dbReference>
<evidence type="ECO:0000313" key="4">
    <source>
        <dbReference type="Proteomes" id="UP001457898"/>
    </source>
</evidence>
<accession>A0ABV1DUB8</accession>
<feature type="domain" description="CN hydrolase" evidence="2">
    <location>
        <begin position="5"/>
        <end position="238"/>
    </location>
</feature>
<proteinExistence type="predicted"/>
<dbReference type="InterPro" id="IPR050345">
    <property type="entry name" value="Aliph_Amidase/BUP"/>
</dbReference>
<organism evidence="3 4">
    <name type="scientific">Blautia caccae</name>
    <dbReference type="NCBI Taxonomy" id="3133175"/>
    <lineage>
        <taxon>Bacteria</taxon>
        <taxon>Bacillati</taxon>
        <taxon>Bacillota</taxon>
        <taxon>Clostridia</taxon>
        <taxon>Lachnospirales</taxon>
        <taxon>Lachnospiraceae</taxon>
        <taxon>Blautia</taxon>
    </lineage>
</organism>
<keyword evidence="1 3" id="KW-0378">Hydrolase</keyword>
<dbReference type="InterPro" id="IPR036526">
    <property type="entry name" value="C-N_Hydrolase_sf"/>
</dbReference>
<reference evidence="3 4" key="1">
    <citation type="submission" date="2024-03" db="EMBL/GenBank/DDBJ databases">
        <title>Human intestinal bacterial collection.</title>
        <authorList>
            <person name="Pauvert C."/>
            <person name="Hitch T.C.A."/>
            <person name="Clavel T."/>
        </authorList>
    </citation>
    <scope>NUCLEOTIDE SEQUENCE [LARGE SCALE GENOMIC DNA]</scope>
    <source>
        <strain evidence="3 4">CLA-SR-H028</strain>
    </source>
</reference>
<sequence length="308" mass="34702">MKRRLNVSVIQMPIMEPDESLEYLEKAVSVLMQNYVKPELVVGAEFGISARPDTVPGEFTRRMGAIARKYGIYFLPCTMAEISPELPQGKFYNTCVVYGPNGEIVAKYRKQVPFRPAECSEPAPQKEFCVFRIPEKDVTVGLMICYDQFFPEIPRTLALMGAELILCPALDPQEFSYIPDLIPRVRALENECYFVWSCSTGIGPKTTYCGRSVIAGPEGEIVHQCGENPALVTKTLDFDRVREKRLCGMDQHLNSLRRFGVEYPFAGRISEAPVYRDMPPVTETHGEYAKRLEELGIGSFGKSDSKGW</sequence>
<dbReference type="Pfam" id="PF00795">
    <property type="entry name" value="CN_hydrolase"/>
    <property type="match status" value="1"/>
</dbReference>
<dbReference type="PANTHER" id="PTHR43674">
    <property type="entry name" value="NITRILASE C965.09-RELATED"/>
    <property type="match status" value="1"/>
</dbReference>
<name>A0ABV1DUB8_9FIRM</name>
<dbReference type="InterPro" id="IPR003010">
    <property type="entry name" value="C-N_Hydrolase"/>
</dbReference>
<evidence type="ECO:0000256" key="1">
    <source>
        <dbReference type="ARBA" id="ARBA00022801"/>
    </source>
</evidence>
<evidence type="ECO:0000259" key="2">
    <source>
        <dbReference type="PROSITE" id="PS50263"/>
    </source>
</evidence>
<keyword evidence="4" id="KW-1185">Reference proteome</keyword>
<comment type="caution">
    <text evidence="3">The sequence shown here is derived from an EMBL/GenBank/DDBJ whole genome shotgun (WGS) entry which is preliminary data.</text>
</comment>
<dbReference type="RefSeq" id="WP_148392416.1">
    <property type="nucleotide sequence ID" value="NZ_JBBMFP010000030.1"/>
</dbReference>
<dbReference type="PANTHER" id="PTHR43674:SF16">
    <property type="entry name" value="CARBON-NITROGEN FAMILY, PUTATIVE (AFU_ORTHOLOGUE AFUA_5G02350)-RELATED"/>
    <property type="match status" value="1"/>
</dbReference>